<organism evidence="9 10">
    <name type="scientific">[Candida] arabinofermentans NRRL YB-2248</name>
    <dbReference type="NCBI Taxonomy" id="983967"/>
    <lineage>
        <taxon>Eukaryota</taxon>
        <taxon>Fungi</taxon>
        <taxon>Dikarya</taxon>
        <taxon>Ascomycota</taxon>
        <taxon>Saccharomycotina</taxon>
        <taxon>Pichiomycetes</taxon>
        <taxon>Pichiales</taxon>
        <taxon>Pichiaceae</taxon>
        <taxon>Ogataea</taxon>
        <taxon>Ogataea/Candida clade</taxon>
    </lineage>
</organism>
<reference evidence="10" key="1">
    <citation type="submission" date="2016-04" db="EMBL/GenBank/DDBJ databases">
        <title>Comparative genomics of biotechnologically important yeasts.</title>
        <authorList>
            <consortium name="DOE Joint Genome Institute"/>
            <person name="Riley R."/>
            <person name="Haridas S."/>
            <person name="Wolfe K.H."/>
            <person name="Lopes M.R."/>
            <person name="Hittinger C.T."/>
            <person name="Goker M."/>
            <person name="Salamov A."/>
            <person name="Wisecaver J."/>
            <person name="Long T.M."/>
            <person name="Aerts A.L."/>
            <person name="Barry K."/>
            <person name="Choi C."/>
            <person name="Clum A."/>
            <person name="Coughlan A.Y."/>
            <person name="Deshpande S."/>
            <person name="Douglass A.P."/>
            <person name="Hanson S.J."/>
            <person name="Klenk H.-P."/>
            <person name="Labutti K."/>
            <person name="Lapidus A."/>
            <person name="Lindquist E."/>
            <person name="Lipzen A."/>
            <person name="Meier-Kolthoff J.P."/>
            <person name="Ohm R.A."/>
            <person name="Otillar R.P."/>
            <person name="Pangilinan J."/>
            <person name="Peng Y."/>
            <person name="Rokas A."/>
            <person name="Rosa C.A."/>
            <person name="Scheuner C."/>
            <person name="Sibirny A.A."/>
            <person name="Slot J.C."/>
            <person name="Stielow J.B."/>
            <person name="Sun H."/>
            <person name="Kurtzman C.P."/>
            <person name="Blackwell M."/>
            <person name="Grigoriev I.V."/>
            <person name="Jeffries T.W."/>
        </authorList>
    </citation>
    <scope>NUCLEOTIDE SEQUENCE [LARGE SCALE GENOMIC DNA]</scope>
    <source>
        <strain evidence="10">NRRL YB-2248</strain>
    </source>
</reference>
<dbReference type="EMBL" id="KV453847">
    <property type="protein sequence ID" value="ODV87925.1"/>
    <property type="molecule type" value="Genomic_DNA"/>
</dbReference>
<evidence type="ECO:0000256" key="1">
    <source>
        <dbReference type="ARBA" id="ARBA00004167"/>
    </source>
</evidence>
<dbReference type="InterPro" id="IPR004182">
    <property type="entry name" value="GRAM"/>
</dbReference>
<evidence type="ECO:0000256" key="3">
    <source>
        <dbReference type="ARBA" id="ARBA00022692"/>
    </source>
</evidence>
<dbReference type="PANTHER" id="PTHR23319:SF4">
    <property type="entry name" value="GRAM DOMAIN CONTAINING 1B, ISOFORM E"/>
    <property type="match status" value="1"/>
</dbReference>
<feature type="region of interest" description="Disordered" evidence="6">
    <location>
        <begin position="127"/>
        <end position="157"/>
    </location>
</feature>
<dbReference type="GO" id="GO:0032541">
    <property type="term" value="C:cortical endoplasmic reticulum"/>
    <property type="evidence" value="ECO:0007669"/>
    <property type="project" value="TreeGrafter"/>
</dbReference>
<feature type="compositionally biased region" description="Polar residues" evidence="6">
    <location>
        <begin position="58"/>
        <end position="69"/>
    </location>
</feature>
<dbReference type="OrthoDB" id="2162691at2759"/>
<evidence type="ECO:0000259" key="8">
    <source>
        <dbReference type="PROSITE" id="PS51778"/>
    </source>
</evidence>
<evidence type="ECO:0000313" key="10">
    <source>
        <dbReference type="Proteomes" id="UP000094801"/>
    </source>
</evidence>
<dbReference type="GO" id="GO:0005789">
    <property type="term" value="C:endoplasmic reticulum membrane"/>
    <property type="evidence" value="ECO:0007669"/>
    <property type="project" value="TreeGrafter"/>
</dbReference>
<dbReference type="GO" id="GO:0032366">
    <property type="term" value="P:intracellular sterol transport"/>
    <property type="evidence" value="ECO:0007669"/>
    <property type="project" value="TreeGrafter"/>
</dbReference>
<protein>
    <recommendedName>
        <fullName evidence="8">VASt domain-containing protein</fullName>
    </recommendedName>
</protein>
<evidence type="ECO:0000256" key="4">
    <source>
        <dbReference type="ARBA" id="ARBA00022989"/>
    </source>
</evidence>
<dbReference type="SMART" id="SM00568">
    <property type="entry name" value="GRAM"/>
    <property type="match status" value="1"/>
</dbReference>
<comment type="subcellular location">
    <subcellularLocation>
        <location evidence="1">Membrane</location>
        <topology evidence="1">Single-pass membrane protein</topology>
    </subcellularLocation>
</comment>
<feature type="domain" description="VASt" evidence="8">
    <location>
        <begin position="548"/>
        <end position="719"/>
    </location>
</feature>
<sequence>MDLPSSDIKPGTAMELNYNDIFDAQELNDENDFVSPLKDSLARKTTADSDDALPKINSAPSQKYPTPSFIQPPSPTLAASQRRRSATIPRLPDDENDDITTNVAPQIMSPMNISNIATKNSTATSLLSTSESSSTKSGGSISSTPMNISFSSLADPETTKTDAHSVIYGDGPKEAHSLDTLEATLSKTMENDKHLQEDDSSSSLTLDTSGSGGTPTSTNLLMTSFKNLAAKHARNYSDASFDSINTLGSPINTSKSIKEEDDEDSRDDAAMRGIVHEIVKADGTTEMLSYRRSRRNKSSSISSIPKSPISASDQPTSAEFPDLTASPTASRLSSDFNSAYVDEKYLDTQYRYASLKRNLDFHELFKAIPQDDRLLDDFSCALSREILLQGRLYVSEHYICFNSSILGWVTNLVMPHDEVSHFEKKSTAGLFPNGIIVETKDSKHSFASFVSRDSTLNFLETVWSRSITLSRARNEKSRDLDIFVSNLSSSSSNLSEADIYTIDESEPDGGSRSLNGGISTTIEKPPYELLGPSKHAPTSHDWDPEANGETEILDVTLEGPLGLIYNIMFGEKIEFHKHVMELNGGYDFTEYGPFTENSETKKIARSFEYEKKLNYSMGPKSTHVLASEVLEHKDFEGYVELISTTKTPNVPSGNVFEVMTRYLLTWAENNQTHLLVSYKINWSGSSWIKGMIEKSTKAGQLEYVASLKDELLKTIPKCTVVSDSQEGLAASATTLSGPNVSTKETKESLSPPKVVNLEASNDYGALLEPIMDNWQGILIFVILLIQFITIYKLNVTKKLLMECIHKQDTMMVLLLKEKLEEEGL</sequence>
<feature type="compositionally biased region" description="Polar residues" evidence="6">
    <location>
        <begin position="241"/>
        <end position="255"/>
    </location>
</feature>
<dbReference type="Proteomes" id="UP000094801">
    <property type="component" value="Unassembled WGS sequence"/>
</dbReference>
<feature type="region of interest" description="Disordered" evidence="6">
    <location>
        <begin position="286"/>
        <end position="329"/>
    </location>
</feature>
<keyword evidence="3 7" id="KW-0812">Transmembrane</keyword>
<evidence type="ECO:0000256" key="6">
    <source>
        <dbReference type="SAM" id="MobiDB-lite"/>
    </source>
</evidence>
<comment type="similarity">
    <text evidence="2">Belongs to the YSP2 family.</text>
</comment>
<proteinExistence type="inferred from homology"/>
<dbReference type="AlphaFoldDB" id="A0A1E4T842"/>
<evidence type="ECO:0000256" key="2">
    <source>
        <dbReference type="ARBA" id="ARBA00006582"/>
    </source>
</evidence>
<dbReference type="PANTHER" id="PTHR23319">
    <property type="entry name" value="GRAM DOMAIN CONTAINING 1B, ISOFORM E"/>
    <property type="match status" value="1"/>
</dbReference>
<evidence type="ECO:0000313" key="9">
    <source>
        <dbReference type="EMBL" id="ODV87925.1"/>
    </source>
</evidence>
<dbReference type="Gene3D" id="2.30.29.30">
    <property type="entry name" value="Pleckstrin-homology domain (PH domain)/Phosphotyrosine-binding domain (PTB)"/>
    <property type="match status" value="1"/>
</dbReference>
<dbReference type="GO" id="GO:0005886">
    <property type="term" value="C:plasma membrane"/>
    <property type="evidence" value="ECO:0007669"/>
    <property type="project" value="TreeGrafter"/>
</dbReference>
<name>A0A1E4T842_9ASCO</name>
<feature type="compositionally biased region" description="Low complexity" evidence="6">
    <location>
        <begin position="298"/>
        <end position="312"/>
    </location>
</feature>
<feature type="compositionally biased region" description="Low complexity" evidence="6">
    <location>
        <begin position="201"/>
        <end position="218"/>
    </location>
</feature>
<evidence type="ECO:0000256" key="5">
    <source>
        <dbReference type="ARBA" id="ARBA00023136"/>
    </source>
</evidence>
<dbReference type="GO" id="GO:0120015">
    <property type="term" value="F:sterol transfer activity"/>
    <property type="evidence" value="ECO:0007669"/>
    <property type="project" value="TreeGrafter"/>
</dbReference>
<feature type="region of interest" description="Disordered" evidence="6">
    <location>
        <begin position="192"/>
        <end position="218"/>
    </location>
</feature>
<feature type="region of interest" description="Disordered" evidence="6">
    <location>
        <begin position="241"/>
        <end position="267"/>
    </location>
</feature>
<dbReference type="GO" id="GO:0005739">
    <property type="term" value="C:mitochondrion"/>
    <property type="evidence" value="ECO:0007669"/>
    <property type="project" value="TreeGrafter"/>
</dbReference>
<gene>
    <name evidence="9" type="ORF">CANARDRAFT_26104</name>
</gene>
<dbReference type="Pfam" id="PF16016">
    <property type="entry name" value="VASt"/>
    <property type="match status" value="1"/>
</dbReference>
<keyword evidence="10" id="KW-1185">Reference proteome</keyword>
<dbReference type="GO" id="GO:0032934">
    <property type="term" value="F:sterol binding"/>
    <property type="evidence" value="ECO:0007669"/>
    <property type="project" value="TreeGrafter"/>
</dbReference>
<keyword evidence="5 7" id="KW-0472">Membrane</keyword>
<feature type="region of interest" description="Disordered" evidence="6">
    <location>
        <begin position="44"/>
        <end position="112"/>
    </location>
</feature>
<accession>A0A1E4T842</accession>
<keyword evidence="4 7" id="KW-1133">Transmembrane helix</keyword>
<feature type="transmembrane region" description="Helical" evidence="7">
    <location>
        <begin position="774"/>
        <end position="791"/>
    </location>
</feature>
<evidence type="ECO:0000256" key="7">
    <source>
        <dbReference type="SAM" id="Phobius"/>
    </source>
</evidence>
<feature type="compositionally biased region" description="Low complexity" evidence="6">
    <location>
        <begin position="127"/>
        <end position="144"/>
    </location>
</feature>
<dbReference type="InterPro" id="IPR011993">
    <property type="entry name" value="PH-like_dom_sf"/>
</dbReference>
<dbReference type="PROSITE" id="PS51778">
    <property type="entry name" value="VAST"/>
    <property type="match status" value="1"/>
</dbReference>
<dbReference type="STRING" id="983967.A0A1E4T842"/>
<feature type="compositionally biased region" description="Polar residues" evidence="6">
    <location>
        <begin position="99"/>
        <end position="112"/>
    </location>
</feature>
<feature type="region of interest" description="Disordered" evidence="6">
    <location>
        <begin position="525"/>
        <end position="546"/>
    </location>
</feature>
<dbReference type="InterPro" id="IPR051482">
    <property type="entry name" value="Cholesterol_transport"/>
</dbReference>
<dbReference type="InterPro" id="IPR031968">
    <property type="entry name" value="VASt"/>
</dbReference>
<dbReference type="Pfam" id="PF02893">
    <property type="entry name" value="GRAM"/>
    <property type="match status" value="1"/>
</dbReference>
<dbReference type="CDD" id="cd13220">
    <property type="entry name" value="PH-GRAM_GRAMDC"/>
    <property type="match status" value="1"/>
</dbReference>
<dbReference type="GO" id="GO:0140268">
    <property type="term" value="C:endoplasmic reticulum-plasma membrane contact site"/>
    <property type="evidence" value="ECO:0007669"/>
    <property type="project" value="TreeGrafter"/>
</dbReference>